<dbReference type="RefSeq" id="WP_132871107.1">
    <property type="nucleotide sequence ID" value="NZ_JAJUHT010000003.1"/>
</dbReference>
<evidence type="ECO:0000256" key="4">
    <source>
        <dbReference type="ARBA" id="ARBA00012745"/>
    </source>
</evidence>
<gene>
    <name evidence="12" type="primary">lpxC</name>
    <name evidence="13" type="ORF">C8D98_0151</name>
</gene>
<dbReference type="GO" id="GO:0016020">
    <property type="term" value="C:membrane"/>
    <property type="evidence" value="ECO:0007669"/>
    <property type="project" value="GOC"/>
</dbReference>
<protein>
    <recommendedName>
        <fullName evidence="4 12">UDP-3-O-acyl-N-acetylglucosamine deacetylase</fullName>
        <shortName evidence="12">UDP-3-O-acyl-GlcNAc deacetylase</shortName>
        <ecNumber evidence="4 12">3.5.1.108</ecNumber>
    </recommendedName>
    <alternativeName>
        <fullName evidence="12">UDP-3-O-[R-3-hydroxymyristoyl]-N-acetylglucosamine deacetylase</fullName>
    </alternativeName>
</protein>
<reference evidence="13 14" key="1">
    <citation type="submission" date="2019-03" db="EMBL/GenBank/DDBJ databases">
        <title>Genomic Encyclopedia of Type Strains, Phase IV (KMG-IV): sequencing the most valuable type-strain genomes for metagenomic binning, comparative biology and taxonomic classification.</title>
        <authorList>
            <person name="Goeker M."/>
        </authorList>
    </citation>
    <scope>NUCLEOTIDE SEQUENCE [LARGE SCALE GENOMIC DNA]</scope>
    <source>
        <strain evidence="13 14">DSM 24984</strain>
    </source>
</reference>
<keyword evidence="9 12" id="KW-0862">Zinc</keyword>
<comment type="cofactor">
    <cofactor evidence="1 12">
        <name>Zn(2+)</name>
        <dbReference type="ChEBI" id="CHEBI:29105"/>
    </cofactor>
</comment>
<dbReference type="Proteomes" id="UP000294614">
    <property type="component" value="Unassembled WGS sequence"/>
</dbReference>
<dbReference type="NCBIfam" id="TIGR00325">
    <property type="entry name" value="lpxC"/>
    <property type="match status" value="1"/>
</dbReference>
<evidence type="ECO:0000256" key="10">
    <source>
        <dbReference type="ARBA" id="ARBA00023098"/>
    </source>
</evidence>
<dbReference type="InterPro" id="IPR004463">
    <property type="entry name" value="UDP-acyl_GlcNac_deAcase"/>
</dbReference>
<feature type="binding site" evidence="12">
    <location>
        <position position="237"/>
    </location>
    <ligand>
        <name>Zn(2+)</name>
        <dbReference type="ChEBI" id="CHEBI:29105"/>
    </ligand>
</feature>
<comment type="similarity">
    <text evidence="12">Belongs to the LpxC family.</text>
</comment>
<comment type="function">
    <text evidence="2 12">Catalyzes the hydrolysis of UDP-3-O-myristoyl-N-acetylglucosamine to form UDP-3-O-myristoylglucosamine and acetate, the committed step in lipid A biosynthesis.</text>
</comment>
<dbReference type="GO" id="GO:0103117">
    <property type="term" value="F:UDP-3-O-acyl-N-acetylglucosamine deacetylase activity"/>
    <property type="evidence" value="ECO:0007669"/>
    <property type="project" value="UniProtKB-UniRule"/>
</dbReference>
<dbReference type="GO" id="GO:0046872">
    <property type="term" value="F:metal ion binding"/>
    <property type="evidence" value="ECO:0007669"/>
    <property type="project" value="UniProtKB-KW"/>
</dbReference>
<dbReference type="EC" id="3.5.1.108" evidence="4 12"/>
<evidence type="ECO:0000256" key="5">
    <source>
        <dbReference type="ARBA" id="ARBA00022516"/>
    </source>
</evidence>
<dbReference type="InterPro" id="IPR020568">
    <property type="entry name" value="Ribosomal_Su5_D2-typ_SF"/>
</dbReference>
<dbReference type="GO" id="GO:0009245">
    <property type="term" value="P:lipid A biosynthetic process"/>
    <property type="evidence" value="ECO:0007669"/>
    <property type="project" value="UniProtKB-UniRule"/>
</dbReference>
<organism evidence="13 14">
    <name type="scientific">Seleniivibrio woodruffii</name>
    <dbReference type="NCBI Taxonomy" id="1078050"/>
    <lineage>
        <taxon>Bacteria</taxon>
        <taxon>Pseudomonadati</taxon>
        <taxon>Deferribacterota</taxon>
        <taxon>Deferribacteres</taxon>
        <taxon>Deferribacterales</taxon>
        <taxon>Geovibrionaceae</taxon>
        <taxon>Seleniivibrio</taxon>
    </lineage>
</organism>
<feature type="binding site" evidence="12">
    <location>
        <position position="233"/>
    </location>
    <ligand>
        <name>Zn(2+)</name>
        <dbReference type="ChEBI" id="CHEBI:29105"/>
    </ligand>
</feature>
<proteinExistence type="inferred from homology"/>
<evidence type="ECO:0000256" key="11">
    <source>
        <dbReference type="ARBA" id="ARBA00024535"/>
    </source>
</evidence>
<accession>A0A4R1KEF4</accession>
<name>A0A4R1KEF4_9BACT</name>
<keyword evidence="7 12" id="KW-0479">Metal-binding</keyword>
<evidence type="ECO:0000313" key="13">
    <source>
        <dbReference type="EMBL" id="TCK61649.1"/>
    </source>
</evidence>
<comment type="pathway">
    <text evidence="3 12">Glycolipid biosynthesis; lipid IV(A) biosynthesis; lipid IV(A) from (3R)-3-hydroxytetradecanoyl-[acyl-carrier-protein] and UDP-N-acetyl-alpha-D-glucosamine: step 2/6.</text>
</comment>
<evidence type="ECO:0000256" key="2">
    <source>
        <dbReference type="ARBA" id="ARBA00002923"/>
    </source>
</evidence>
<sequence length="301" mass="33633">MKQTTLKKSITIDGIGLHTGQKISMTLHPAFADSGICFRRSDAASEYTRVSPYTVTSTMLATTIKCGEHSISTIEHIMSALYGMGVDNAMIEVSGPEVPILDGSAKPYIPLIKNAGITRLGKPRKYMKFNKKIRLEKDGKWIEIIPSRFFKVTFDIDFESESIGQQRAFYQIDENTFADEIASARTFGFKREVESLWQMGLAKGGSLENAVVIDGDDILNPEGLRYKDEFVRHKVLDLIGDISLTGYRIFGHIRAYKSGHQINNLFARLMTESKDSYSIVEMSGEKVPGVTQFELKPQGLV</sequence>
<feature type="active site" description="Proton donor" evidence="12">
    <location>
        <position position="260"/>
    </location>
</feature>
<dbReference type="PANTHER" id="PTHR33694">
    <property type="entry name" value="UDP-3-O-ACYL-N-ACETYLGLUCOSAMINE DEACETYLASE 1, MITOCHONDRIAL-RELATED"/>
    <property type="match status" value="1"/>
</dbReference>
<comment type="caution">
    <text evidence="13">The sequence shown here is derived from an EMBL/GenBank/DDBJ whole genome shotgun (WGS) entry which is preliminary data.</text>
</comment>
<evidence type="ECO:0000256" key="7">
    <source>
        <dbReference type="ARBA" id="ARBA00022723"/>
    </source>
</evidence>
<dbReference type="HAMAP" id="MF_00388">
    <property type="entry name" value="LpxC"/>
    <property type="match status" value="1"/>
</dbReference>
<dbReference type="AlphaFoldDB" id="A0A4R1KEF4"/>
<evidence type="ECO:0000256" key="1">
    <source>
        <dbReference type="ARBA" id="ARBA00001947"/>
    </source>
</evidence>
<evidence type="ECO:0000256" key="6">
    <source>
        <dbReference type="ARBA" id="ARBA00022556"/>
    </source>
</evidence>
<evidence type="ECO:0000256" key="9">
    <source>
        <dbReference type="ARBA" id="ARBA00022833"/>
    </source>
</evidence>
<dbReference type="InterPro" id="IPR015870">
    <property type="entry name" value="UDP-acyl_N-AcGlcN_deAcase_N"/>
</dbReference>
<dbReference type="InterPro" id="IPR011334">
    <property type="entry name" value="UDP-acyl_GlcNac_deAcase_C"/>
</dbReference>
<evidence type="ECO:0000256" key="12">
    <source>
        <dbReference type="HAMAP-Rule" id="MF_00388"/>
    </source>
</evidence>
<dbReference type="EMBL" id="SMGG01000003">
    <property type="protein sequence ID" value="TCK61649.1"/>
    <property type="molecule type" value="Genomic_DNA"/>
</dbReference>
<dbReference type="PANTHER" id="PTHR33694:SF1">
    <property type="entry name" value="UDP-3-O-ACYL-N-ACETYLGLUCOSAMINE DEACETYLASE 1, MITOCHONDRIAL-RELATED"/>
    <property type="match status" value="1"/>
</dbReference>
<evidence type="ECO:0000256" key="8">
    <source>
        <dbReference type="ARBA" id="ARBA00022801"/>
    </source>
</evidence>
<dbReference type="UniPathway" id="UPA00359">
    <property type="reaction ID" value="UER00478"/>
</dbReference>
<keyword evidence="5 12" id="KW-0444">Lipid biosynthesis</keyword>
<keyword evidence="8 12" id="KW-0378">Hydrolase</keyword>
<dbReference type="Pfam" id="PF03331">
    <property type="entry name" value="LpxC"/>
    <property type="match status" value="1"/>
</dbReference>
<keyword evidence="6 12" id="KW-0441">Lipid A biosynthesis</keyword>
<evidence type="ECO:0000313" key="14">
    <source>
        <dbReference type="Proteomes" id="UP000294614"/>
    </source>
</evidence>
<dbReference type="Gene3D" id="3.30.230.20">
    <property type="entry name" value="lpxc deacetylase, domain 1"/>
    <property type="match status" value="1"/>
</dbReference>
<evidence type="ECO:0000256" key="3">
    <source>
        <dbReference type="ARBA" id="ARBA00005002"/>
    </source>
</evidence>
<dbReference type="Gene3D" id="3.30.1700.10">
    <property type="entry name" value="lpxc deacetylase, domain 2"/>
    <property type="match status" value="1"/>
</dbReference>
<dbReference type="OrthoDB" id="9802746at2"/>
<keyword evidence="10 12" id="KW-0443">Lipid metabolism</keyword>
<comment type="catalytic activity">
    <reaction evidence="11 12">
        <text>a UDP-3-O-[(3R)-3-hydroxyacyl]-N-acetyl-alpha-D-glucosamine + H2O = a UDP-3-O-[(3R)-3-hydroxyacyl]-alpha-D-glucosamine + acetate</text>
        <dbReference type="Rhea" id="RHEA:67816"/>
        <dbReference type="ChEBI" id="CHEBI:15377"/>
        <dbReference type="ChEBI" id="CHEBI:30089"/>
        <dbReference type="ChEBI" id="CHEBI:137740"/>
        <dbReference type="ChEBI" id="CHEBI:173225"/>
        <dbReference type="EC" id="3.5.1.108"/>
    </reaction>
</comment>
<feature type="binding site" evidence="12">
    <location>
        <position position="76"/>
    </location>
    <ligand>
        <name>Zn(2+)</name>
        <dbReference type="ChEBI" id="CHEBI:29105"/>
    </ligand>
</feature>
<dbReference type="SUPFAM" id="SSF54211">
    <property type="entry name" value="Ribosomal protein S5 domain 2-like"/>
    <property type="match status" value="2"/>
</dbReference>
<keyword evidence="14" id="KW-1185">Reference proteome</keyword>